<accession>A0A433ACL8</accession>
<comment type="caution">
    <text evidence="2">The sequence shown here is derived from an EMBL/GenBank/DDBJ whole genome shotgun (WGS) entry which is preliminary data.</text>
</comment>
<proteinExistence type="predicted"/>
<evidence type="ECO:0000256" key="1">
    <source>
        <dbReference type="SAM" id="MobiDB-lite"/>
    </source>
</evidence>
<evidence type="ECO:0000313" key="3">
    <source>
        <dbReference type="Proteomes" id="UP000268093"/>
    </source>
</evidence>
<name>A0A433ACL8_9FUNG</name>
<feature type="compositionally biased region" description="Basic and acidic residues" evidence="1">
    <location>
        <begin position="36"/>
        <end position="58"/>
    </location>
</feature>
<reference evidence="2 3" key="1">
    <citation type="journal article" date="2018" name="New Phytol.">
        <title>Phylogenomics of Endogonaceae and evolution of mycorrhizas within Mucoromycota.</title>
        <authorList>
            <person name="Chang Y."/>
            <person name="Desiro A."/>
            <person name="Na H."/>
            <person name="Sandor L."/>
            <person name="Lipzen A."/>
            <person name="Clum A."/>
            <person name="Barry K."/>
            <person name="Grigoriev I.V."/>
            <person name="Martin F.M."/>
            <person name="Stajich J.E."/>
            <person name="Smith M.E."/>
            <person name="Bonito G."/>
            <person name="Spatafora J.W."/>
        </authorList>
    </citation>
    <scope>NUCLEOTIDE SEQUENCE [LARGE SCALE GENOMIC DNA]</scope>
    <source>
        <strain evidence="2 3">GMNB39</strain>
    </source>
</reference>
<dbReference type="Proteomes" id="UP000268093">
    <property type="component" value="Unassembled WGS sequence"/>
</dbReference>
<keyword evidence="3" id="KW-1185">Reference proteome</keyword>
<feature type="region of interest" description="Disordered" evidence="1">
    <location>
        <begin position="36"/>
        <end position="72"/>
    </location>
</feature>
<organism evidence="2 3">
    <name type="scientific">Jimgerdemannia flammicorona</name>
    <dbReference type="NCBI Taxonomy" id="994334"/>
    <lineage>
        <taxon>Eukaryota</taxon>
        <taxon>Fungi</taxon>
        <taxon>Fungi incertae sedis</taxon>
        <taxon>Mucoromycota</taxon>
        <taxon>Mucoromycotina</taxon>
        <taxon>Endogonomycetes</taxon>
        <taxon>Endogonales</taxon>
        <taxon>Endogonaceae</taxon>
        <taxon>Jimgerdemannia</taxon>
    </lineage>
</organism>
<protein>
    <submittedName>
        <fullName evidence="2">Uncharacterized protein</fullName>
    </submittedName>
</protein>
<evidence type="ECO:0000313" key="2">
    <source>
        <dbReference type="EMBL" id="RUP00305.1"/>
    </source>
</evidence>
<gene>
    <name evidence="2" type="ORF">BC936DRAFT_140729</name>
</gene>
<dbReference type="AlphaFoldDB" id="A0A433ACL8"/>
<dbReference type="EMBL" id="RBNI01017752">
    <property type="protein sequence ID" value="RUP00305.1"/>
    <property type="molecule type" value="Genomic_DNA"/>
</dbReference>
<sequence length="72" mass="8135">MDARDYDFTGGLGHNNLMNVGGCWYDRDQGKQLRLARDPQEEHLGEDLAGDAEDHNNEGADVADAEEHCYRR</sequence>